<evidence type="ECO:0000259" key="2">
    <source>
        <dbReference type="SMART" id="SM00382"/>
    </source>
</evidence>
<dbReference type="SUPFAM" id="SSF52540">
    <property type="entry name" value="P-loop containing nucleoside triphosphate hydrolases"/>
    <property type="match status" value="2"/>
</dbReference>
<proteinExistence type="predicted"/>
<feature type="non-terminal residue" evidence="3">
    <location>
        <position position="1"/>
    </location>
</feature>
<dbReference type="GO" id="GO:0005524">
    <property type="term" value="F:ATP binding"/>
    <property type="evidence" value="ECO:0007669"/>
    <property type="project" value="InterPro"/>
</dbReference>
<keyword evidence="4" id="KW-1185">Reference proteome</keyword>
<feature type="domain" description="AAA+ ATPase" evidence="2">
    <location>
        <begin position="1126"/>
        <end position="1278"/>
    </location>
</feature>
<evidence type="ECO:0000313" key="4">
    <source>
        <dbReference type="Proteomes" id="UP000649617"/>
    </source>
</evidence>
<dbReference type="InterPro" id="IPR011704">
    <property type="entry name" value="ATPase_dyneun-rel_AAA"/>
</dbReference>
<dbReference type="OrthoDB" id="447708at2759"/>
<evidence type="ECO:0000313" key="3">
    <source>
        <dbReference type="EMBL" id="CAE7421181.1"/>
    </source>
</evidence>
<accession>A0A812R4S5</accession>
<feature type="domain" description="AAA+ ATPase" evidence="2">
    <location>
        <begin position="797"/>
        <end position="1055"/>
    </location>
</feature>
<dbReference type="GO" id="GO:0016887">
    <property type="term" value="F:ATP hydrolysis activity"/>
    <property type="evidence" value="ECO:0007669"/>
    <property type="project" value="InterPro"/>
</dbReference>
<dbReference type="InterPro" id="IPR027417">
    <property type="entry name" value="P-loop_NTPase"/>
</dbReference>
<dbReference type="PANTHER" id="PTHR22605:SF1">
    <property type="entry name" value="RZ-TYPE DOMAIN-CONTAINING PROTEIN"/>
    <property type="match status" value="1"/>
</dbReference>
<dbReference type="Pfam" id="PF07728">
    <property type="entry name" value="AAA_5"/>
    <property type="match status" value="1"/>
</dbReference>
<protein>
    <submittedName>
        <fullName evidence="3">RNF213 protein</fullName>
    </submittedName>
</protein>
<dbReference type="EMBL" id="CAJNIZ010019102">
    <property type="protein sequence ID" value="CAE7421181.1"/>
    <property type="molecule type" value="Genomic_DNA"/>
</dbReference>
<dbReference type="Gene3D" id="3.40.50.300">
    <property type="entry name" value="P-loop containing nucleotide triphosphate hydrolases"/>
    <property type="match status" value="2"/>
</dbReference>
<dbReference type="Proteomes" id="UP000649617">
    <property type="component" value="Unassembled WGS sequence"/>
</dbReference>
<feature type="coiled-coil region" evidence="1">
    <location>
        <begin position="1076"/>
        <end position="1103"/>
    </location>
</feature>
<dbReference type="InterPro" id="IPR031248">
    <property type="entry name" value="RNF213"/>
</dbReference>
<comment type="caution">
    <text evidence="3">The sequence shown here is derived from an EMBL/GenBank/DDBJ whole genome shotgun (WGS) entry which is preliminary data.</text>
</comment>
<keyword evidence="1" id="KW-0175">Coiled coil</keyword>
<reference evidence="3" key="1">
    <citation type="submission" date="2021-02" db="EMBL/GenBank/DDBJ databases">
        <authorList>
            <person name="Dougan E. K."/>
            <person name="Rhodes N."/>
            <person name="Thang M."/>
            <person name="Chan C."/>
        </authorList>
    </citation>
    <scope>NUCLEOTIDE SEQUENCE</scope>
</reference>
<name>A0A812R4S5_SYMPI</name>
<dbReference type="GO" id="GO:0004842">
    <property type="term" value="F:ubiquitin-protein transferase activity"/>
    <property type="evidence" value="ECO:0007669"/>
    <property type="project" value="InterPro"/>
</dbReference>
<sequence length="1409" mass="156057">FWLNWTWSSCEGLATVVLAQDFYSAIALLWLGKRKVWLWPFLARQLRPAAWEVLPCHLRTTPESVQLLLLRWAHSQSGQFFALLLPAEASFATQQIVVQAVHDAVDQAGPLPSPKCPLLILICGENASQAHIATQLMQHRVEASQPPTDDLPDKVVQLISGSGVGAPSVHVGPHCGCGKTFSVRMSAQEQGASYRQLKLTAAVGFGALAQSLRGAMEGVEGSVLLHLDLTAGLPLLSSESFAAALFELILLGRVARVGAQRRDAVFQLENRVRVAIELPAGVEEPGAKAFCGDEASLRGGLGDDFNAARHDGVRDPNFVVNAYQRLQYVCGALAIMRRLGGAFPLQYDGAASELTGEECFQLLVEYSKLKLRPSLWNIWAFVDVLYWQLKEVHHPESVANQACIPEEGAPAPKPVEELRAQDCPMFKGELIAFILRTARDFATRQTRNDEVDPETVVAARLHNFHQDRFCGTWRLQPFSSDGHPVFAKYDRSEKGSGQFFLYYRAAQRMWVIDAELDKASLLPHTLPLLYFVFASGGASFRLHSKARFFKRLVEDGLVGRWAPEARQAAHRLRVWLCASVAIRPGILDPSLLCCIPHPADEVRGVDEQLTGSAEEKPRRHLFWDKDMDTWCIAHVCHSDEGVYAKSSSHDVGGPYVTMGQDEQVPSARVTFVMAAEEVAAAAAAARLVEDFQLLRWEDSSHDCMLFSNRKHQVCFLSSQPTKLRISMHPGLLHLLERNHVSVGESLDALTADHTKILGCLTGVDRTREDAAQLLDGKYCLTGDAVLKMLAIFVRLRCGLPVILMGECGCGKTELVRYLCAWLGVELVTLNVHGGTTEADIDRVFDQSRKIACENIETRVIVFLDEINTSHHVNMLCEAVLERSLRGYALPCNVDVLAALNPRRKRPQQQLTTGLVFGGQGSAEEEMSGLVYRVHAVPETVNDFLFDFGALTQKAEKMYIRSMVLNAWPESHEREQELVTELLCLAQAFIRWEEGDPSSVSLRDVKRCLRVAKWTQERFGKKGAKNQPHVVAVALVYNYRLPSRDSRHNLWVDLARRAPWPGDRGEMKGRGWAELSKLREENGLTAMENRLQKVQNNVAKEFEVEKDVVMNEALAENVFVGLLCIMNRIPLFIVGKPGTSKTLCMQVLLSNLQGKQSKSKFLQTLPALRLMQYQCSPLSTADGIQRQFDAASRFASNALDAQVVLLLDEVGLAEFSPDMPLKVLHGILAEPGIVSVVGLSNWRLDPAKMNRSVCLARPDPDSAEVGRTGAGLLAAFSGGASPAWLQELSGAFWSVFADQGDRDWLGMRDYYSFVRAVRDGCLSANVEQPTAEILAFATRRNFGGQPALLERLLHAMLPAGSRCKGERLSWPLKELLCSSLSDRTVHMTDVLKLSQARVVACTHQLNLSAV</sequence>
<organism evidence="3 4">
    <name type="scientific">Symbiodinium pilosum</name>
    <name type="common">Dinoflagellate</name>
    <dbReference type="NCBI Taxonomy" id="2952"/>
    <lineage>
        <taxon>Eukaryota</taxon>
        <taxon>Sar</taxon>
        <taxon>Alveolata</taxon>
        <taxon>Dinophyceae</taxon>
        <taxon>Suessiales</taxon>
        <taxon>Symbiodiniaceae</taxon>
        <taxon>Symbiodinium</taxon>
    </lineage>
</organism>
<dbReference type="InterPro" id="IPR003593">
    <property type="entry name" value="AAA+_ATPase"/>
</dbReference>
<evidence type="ECO:0000256" key="1">
    <source>
        <dbReference type="SAM" id="Coils"/>
    </source>
</evidence>
<dbReference type="PANTHER" id="PTHR22605">
    <property type="entry name" value="RZ-TYPE DOMAIN-CONTAINING PROTEIN"/>
    <property type="match status" value="1"/>
</dbReference>
<gene>
    <name evidence="3" type="primary">RNF213</name>
    <name evidence="3" type="ORF">SPIL2461_LOCUS10350</name>
</gene>
<dbReference type="SMART" id="SM00382">
    <property type="entry name" value="AAA"/>
    <property type="match status" value="2"/>
</dbReference>